<name>A0A0H5QD23_NEIMI</name>
<proteinExistence type="predicted"/>
<organism evidence="1 2">
    <name type="scientific">Neisseria meningitidis serogroup B</name>
    <dbReference type="NCBI Taxonomy" id="491"/>
    <lineage>
        <taxon>Bacteria</taxon>
        <taxon>Pseudomonadati</taxon>
        <taxon>Pseudomonadota</taxon>
        <taxon>Betaproteobacteria</taxon>
        <taxon>Neisseriales</taxon>
        <taxon>Neisseriaceae</taxon>
        <taxon>Neisseria</taxon>
    </lineage>
</organism>
<dbReference type="Proteomes" id="UP000182715">
    <property type="component" value="Unassembled WGS sequence"/>
</dbReference>
<protein>
    <submittedName>
        <fullName evidence="1">Uncharacterized protein</fullName>
    </submittedName>
</protein>
<evidence type="ECO:0000313" key="1">
    <source>
        <dbReference type="EMBL" id="CRY99155.1"/>
    </source>
</evidence>
<sequence>MDSAMPSERVSDGIFFSGKSKKSIMARLKITLEHRDER</sequence>
<accession>A0A0H5QD23</accession>
<dbReference type="EMBL" id="CVTF01000054">
    <property type="protein sequence ID" value="CRY99155.1"/>
    <property type="molecule type" value="Genomic_DNA"/>
</dbReference>
<dbReference type="AlphaFoldDB" id="A0A0H5QD23"/>
<evidence type="ECO:0000313" key="2">
    <source>
        <dbReference type="Proteomes" id="UP000182715"/>
    </source>
</evidence>
<reference evidence="1 2" key="1">
    <citation type="submission" date="2014-11" db="EMBL/GenBank/DDBJ databases">
        <authorList>
            <person name="Diene M.Seydina."/>
        </authorList>
    </citation>
    <scope>NUCLEOTIDE SEQUENCE [LARGE SCALE GENOMIC DNA]</scope>
    <source>
        <strain evidence="1 2">Neisseria meningitidis CHUV</strain>
    </source>
</reference>